<dbReference type="PANTHER" id="PTHR43553:SF27">
    <property type="entry name" value="ENERGY-COUPLING FACTOR TRANSPORTER ATP-BINDING PROTEIN ECFA2"/>
    <property type="match status" value="1"/>
</dbReference>
<name>A0A1W1IIL6_9LACT</name>
<dbReference type="FunFam" id="3.40.50.300:FF:000224">
    <property type="entry name" value="Energy-coupling factor transporter ATP-binding protein EcfA"/>
    <property type="match status" value="1"/>
</dbReference>
<evidence type="ECO:0000256" key="2">
    <source>
        <dbReference type="ARBA" id="ARBA00005417"/>
    </source>
</evidence>
<dbReference type="STRING" id="43064.SAMN04488086_108109"/>
<evidence type="ECO:0000256" key="8">
    <source>
        <dbReference type="ARBA" id="ARBA00023136"/>
    </source>
</evidence>
<keyword evidence="8" id="KW-0472">Membrane</keyword>
<dbReference type="InterPro" id="IPR003593">
    <property type="entry name" value="AAA+_ATPase"/>
</dbReference>
<keyword evidence="3" id="KW-0813">Transport</keyword>
<evidence type="ECO:0000256" key="5">
    <source>
        <dbReference type="ARBA" id="ARBA00022741"/>
    </source>
</evidence>
<evidence type="ECO:0000256" key="1">
    <source>
        <dbReference type="ARBA" id="ARBA00004202"/>
    </source>
</evidence>
<dbReference type="GO" id="GO:0042626">
    <property type="term" value="F:ATPase-coupled transmembrane transporter activity"/>
    <property type="evidence" value="ECO:0007669"/>
    <property type="project" value="TreeGrafter"/>
</dbReference>
<dbReference type="Gene3D" id="3.40.50.300">
    <property type="entry name" value="P-loop containing nucleotide triphosphate hydrolases"/>
    <property type="match status" value="1"/>
</dbReference>
<dbReference type="InterPro" id="IPR027417">
    <property type="entry name" value="P-loop_NTPase"/>
</dbReference>
<proteinExistence type="inferred from homology"/>
<gene>
    <name evidence="10" type="ORF">TPAS_2287</name>
</gene>
<keyword evidence="6" id="KW-0067">ATP-binding</keyword>
<dbReference type="GO" id="GO:0043190">
    <property type="term" value="C:ATP-binding cassette (ABC) transporter complex"/>
    <property type="evidence" value="ECO:0007669"/>
    <property type="project" value="TreeGrafter"/>
</dbReference>
<dbReference type="CDD" id="cd03225">
    <property type="entry name" value="ABC_cobalt_CbiO_domain1"/>
    <property type="match status" value="1"/>
</dbReference>
<feature type="domain" description="ABC transporter" evidence="9">
    <location>
        <begin position="4"/>
        <end position="236"/>
    </location>
</feature>
<dbReference type="PROSITE" id="PS50893">
    <property type="entry name" value="ABC_TRANSPORTER_2"/>
    <property type="match status" value="1"/>
</dbReference>
<dbReference type="RefSeq" id="WP_086943350.1">
    <property type="nucleotide sequence ID" value="NZ_FONM01000008.1"/>
</dbReference>
<dbReference type="OrthoDB" id="9784332at2"/>
<keyword evidence="7" id="KW-1278">Translocase</keyword>
<dbReference type="EMBL" id="FWEY01000007">
    <property type="protein sequence ID" value="SLM52593.1"/>
    <property type="molecule type" value="Genomic_DNA"/>
</dbReference>
<dbReference type="GO" id="GO:0016887">
    <property type="term" value="F:ATP hydrolysis activity"/>
    <property type="evidence" value="ECO:0007669"/>
    <property type="project" value="InterPro"/>
</dbReference>
<keyword evidence="11" id="KW-1185">Reference proteome</keyword>
<keyword evidence="5" id="KW-0547">Nucleotide-binding</keyword>
<reference evidence="11" key="1">
    <citation type="submission" date="2016-04" db="EMBL/GenBank/DDBJ databases">
        <authorList>
            <person name="Strepis N."/>
        </authorList>
    </citation>
    <scope>NUCLEOTIDE SEQUENCE [LARGE SCALE GENOMIC DNA]</scope>
</reference>
<evidence type="ECO:0000259" key="9">
    <source>
        <dbReference type="PROSITE" id="PS50893"/>
    </source>
</evidence>
<dbReference type="InterPro" id="IPR015856">
    <property type="entry name" value="ABC_transpr_CbiO/EcfA_su"/>
</dbReference>
<evidence type="ECO:0000256" key="3">
    <source>
        <dbReference type="ARBA" id="ARBA00022448"/>
    </source>
</evidence>
<comment type="similarity">
    <text evidence="2">Belongs to the ABC transporter superfamily.</text>
</comment>
<dbReference type="GO" id="GO:0005524">
    <property type="term" value="F:ATP binding"/>
    <property type="evidence" value="ECO:0007669"/>
    <property type="project" value="UniProtKB-KW"/>
</dbReference>
<evidence type="ECO:0000256" key="6">
    <source>
        <dbReference type="ARBA" id="ARBA00022840"/>
    </source>
</evidence>
<protein>
    <submittedName>
        <fullName evidence="10">Abc transporter</fullName>
    </submittedName>
</protein>
<dbReference type="AlphaFoldDB" id="A0A1W1IIL6"/>
<sequence>MNKLEIEKLHFAYDKATPVIKGIDLVLDDRKTAIIGQNGSGKTTFVKLLKGLLRPDSGRILLDGTDLKTLTVAQIAKKIGLVFQNPDDQIFKNTVLDEVMVGPLNIGQSLDEARASSRAALAQVELVEVEKVNPYDLNLAQRKMVALASILAMDTPIVIFDEPTMGQDVAGKAIIRKVIENLQAEGKAVLCILHDMDFAAAVFERVVVFSQGQLLLEGEAREVFSKKDTLQQAYLDQPQAMKIAQALGIPGNLLSVEEVMTAIKEDEVKLP</sequence>
<dbReference type="InterPro" id="IPR050095">
    <property type="entry name" value="ECF_ABC_transporter_ATP-bd"/>
</dbReference>
<evidence type="ECO:0000313" key="11">
    <source>
        <dbReference type="Proteomes" id="UP000195985"/>
    </source>
</evidence>
<dbReference type="InterPro" id="IPR003439">
    <property type="entry name" value="ABC_transporter-like_ATP-bd"/>
</dbReference>
<organism evidence="10 11">
    <name type="scientific">Trichococcus pasteurii</name>
    <dbReference type="NCBI Taxonomy" id="43064"/>
    <lineage>
        <taxon>Bacteria</taxon>
        <taxon>Bacillati</taxon>
        <taxon>Bacillota</taxon>
        <taxon>Bacilli</taxon>
        <taxon>Lactobacillales</taxon>
        <taxon>Carnobacteriaceae</taxon>
        <taxon>Trichococcus</taxon>
    </lineage>
</organism>
<evidence type="ECO:0000256" key="4">
    <source>
        <dbReference type="ARBA" id="ARBA00022475"/>
    </source>
</evidence>
<evidence type="ECO:0000256" key="7">
    <source>
        <dbReference type="ARBA" id="ARBA00022967"/>
    </source>
</evidence>
<dbReference type="SUPFAM" id="SSF52540">
    <property type="entry name" value="P-loop containing nucleoside triphosphate hydrolases"/>
    <property type="match status" value="1"/>
</dbReference>
<dbReference type="PANTHER" id="PTHR43553">
    <property type="entry name" value="HEAVY METAL TRANSPORTER"/>
    <property type="match status" value="1"/>
</dbReference>
<dbReference type="Proteomes" id="UP000195985">
    <property type="component" value="Unassembled WGS sequence"/>
</dbReference>
<dbReference type="Pfam" id="PF00005">
    <property type="entry name" value="ABC_tran"/>
    <property type="match status" value="1"/>
</dbReference>
<comment type="subcellular location">
    <subcellularLocation>
        <location evidence="1">Cell membrane</location>
        <topology evidence="1">Peripheral membrane protein</topology>
    </subcellularLocation>
</comment>
<accession>A0A1W1IIL6</accession>
<dbReference type="SMART" id="SM00382">
    <property type="entry name" value="AAA"/>
    <property type="match status" value="1"/>
</dbReference>
<evidence type="ECO:0000313" key="10">
    <source>
        <dbReference type="EMBL" id="SLM52593.1"/>
    </source>
</evidence>
<keyword evidence="4" id="KW-1003">Cell membrane</keyword>